<dbReference type="GO" id="GO:0071985">
    <property type="term" value="P:multivesicular body sorting pathway"/>
    <property type="evidence" value="ECO:0007669"/>
    <property type="project" value="UniProtKB-ARBA"/>
</dbReference>
<dbReference type="GO" id="GO:0046761">
    <property type="term" value="P:viral budding from plasma membrane"/>
    <property type="evidence" value="ECO:0007669"/>
    <property type="project" value="UniProtKB-ARBA"/>
</dbReference>
<dbReference type="GO" id="GO:0007080">
    <property type="term" value="P:mitotic metaphase chromosome alignment"/>
    <property type="evidence" value="ECO:0007669"/>
    <property type="project" value="UniProtKB-ARBA"/>
</dbReference>
<dbReference type="Gene3D" id="6.10.140.1230">
    <property type="match status" value="1"/>
</dbReference>
<evidence type="ECO:0000256" key="1">
    <source>
        <dbReference type="ARBA" id="ARBA00006190"/>
    </source>
</evidence>
<evidence type="ECO:0000313" key="4">
    <source>
        <dbReference type="Proteomes" id="UP000504640"/>
    </source>
</evidence>
<dbReference type="Proteomes" id="UP000504640">
    <property type="component" value="Unplaced"/>
</dbReference>
<keyword evidence="4" id="KW-1185">Reference proteome</keyword>
<dbReference type="GO" id="GO:0061952">
    <property type="term" value="P:midbody abscission"/>
    <property type="evidence" value="ECO:0007669"/>
    <property type="project" value="UniProtKB-ARBA"/>
</dbReference>
<keyword evidence="2" id="KW-0175">Coiled coil</keyword>
<name>A0A6J3IEL6_SAPAP</name>
<dbReference type="GO" id="GO:0097352">
    <property type="term" value="P:autophagosome maturation"/>
    <property type="evidence" value="ECO:0007669"/>
    <property type="project" value="UniProtKB-ARBA"/>
</dbReference>
<protein>
    <submittedName>
        <fullName evidence="5">Charged multivesicular body protein 1a</fullName>
    </submittedName>
</protein>
<feature type="coiled-coil region" evidence="2">
    <location>
        <begin position="70"/>
        <end position="104"/>
    </location>
</feature>
<dbReference type="GO" id="GO:0005765">
    <property type="term" value="C:lysosomal membrane"/>
    <property type="evidence" value="ECO:0007669"/>
    <property type="project" value="UniProtKB-ARBA"/>
</dbReference>
<dbReference type="GO" id="GO:1901673">
    <property type="term" value="P:regulation of mitotic spindle assembly"/>
    <property type="evidence" value="ECO:0007669"/>
    <property type="project" value="UniProtKB-ARBA"/>
</dbReference>
<dbReference type="GO" id="GO:0032585">
    <property type="term" value="C:multivesicular body membrane"/>
    <property type="evidence" value="ECO:0007669"/>
    <property type="project" value="UniProtKB-ARBA"/>
</dbReference>
<sequence>MATARGVAQPAPSSRESSPCDRKRGGDPGSPRRAQLGRFDRRRDLTPPGVRVPSPSPSVAPIIVVMDDTLFQLKFTAKQLEKLAKKAEKDSKAEQAKVKKALQQKNVECARVYAENAIRKKNEGVNWLRMASRVDAVASKVQTAVTMKGVTKNMAQVTKALDKALSTMDLQKVSTVMDRFEQQVQNLDVHTSVMEDSMSSATTLTTPQEQVDSLIVQIAEENGLEVLDQLSQLPEGASAVGETSVRSQEDQLSRRLAALRN</sequence>
<feature type="compositionally biased region" description="Low complexity" evidence="3">
    <location>
        <begin position="47"/>
        <end position="58"/>
    </location>
</feature>
<dbReference type="GO" id="GO:1902774">
    <property type="term" value="P:late endosome to lysosome transport"/>
    <property type="evidence" value="ECO:0007669"/>
    <property type="project" value="UniProtKB-ARBA"/>
</dbReference>
<gene>
    <name evidence="5" type="primary">CHMP1A</name>
</gene>
<comment type="similarity">
    <text evidence="1">Belongs to the SNF7 family.</text>
</comment>
<dbReference type="RefSeq" id="XP_032140635.1">
    <property type="nucleotide sequence ID" value="XM_032284744.1"/>
</dbReference>
<dbReference type="AlphaFoldDB" id="A0A6J3IEL6"/>
<dbReference type="GO" id="GO:0030496">
    <property type="term" value="C:midbody"/>
    <property type="evidence" value="ECO:0007669"/>
    <property type="project" value="UniProtKB-ARBA"/>
</dbReference>
<proteinExistence type="inferred from homology"/>
<dbReference type="GO" id="GO:0005828">
    <property type="term" value="C:kinetochore microtubule"/>
    <property type="evidence" value="ECO:0007669"/>
    <property type="project" value="UniProtKB-ARBA"/>
</dbReference>
<dbReference type="GO" id="GO:0001778">
    <property type="term" value="P:plasma membrane repair"/>
    <property type="evidence" value="ECO:0007669"/>
    <property type="project" value="UniProtKB-ARBA"/>
</dbReference>
<accession>A0A6J3IEL6</accession>
<dbReference type="GeneID" id="116555791"/>
<dbReference type="GO" id="GO:0043162">
    <property type="term" value="P:ubiquitin-dependent protein catabolic process via the multivesicular body sorting pathway"/>
    <property type="evidence" value="ECO:0007669"/>
    <property type="project" value="UniProtKB-ARBA"/>
</dbReference>
<organism evidence="4 5">
    <name type="scientific">Sapajus apella</name>
    <name type="common">Brown-capped capuchin</name>
    <name type="synonym">Cebus apella</name>
    <dbReference type="NCBI Taxonomy" id="9515"/>
    <lineage>
        <taxon>Eukaryota</taxon>
        <taxon>Metazoa</taxon>
        <taxon>Chordata</taxon>
        <taxon>Craniata</taxon>
        <taxon>Vertebrata</taxon>
        <taxon>Euteleostomi</taxon>
        <taxon>Mammalia</taxon>
        <taxon>Eutheria</taxon>
        <taxon>Euarchontoglires</taxon>
        <taxon>Primates</taxon>
        <taxon>Haplorrhini</taxon>
        <taxon>Platyrrhini</taxon>
        <taxon>Cebidae</taxon>
        <taxon>Cebinae</taxon>
        <taxon>Sapajus</taxon>
    </lineage>
</organism>
<dbReference type="GO" id="GO:1904930">
    <property type="term" value="C:amphisome membrane"/>
    <property type="evidence" value="ECO:0007669"/>
    <property type="project" value="UniProtKB-ARBA"/>
</dbReference>
<feature type="region of interest" description="Disordered" evidence="3">
    <location>
        <begin position="1"/>
        <end position="58"/>
    </location>
</feature>
<reference evidence="5" key="1">
    <citation type="submission" date="2025-08" db="UniProtKB">
        <authorList>
            <consortium name="RefSeq"/>
        </authorList>
    </citation>
    <scope>IDENTIFICATION</scope>
    <source>
        <tissue evidence="5">Blood</tissue>
    </source>
</reference>
<dbReference type="PANTHER" id="PTHR10476">
    <property type="entry name" value="CHARGED MULTIVESICULAR BODY PROTEIN"/>
    <property type="match status" value="1"/>
</dbReference>
<dbReference type="Pfam" id="PF03357">
    <property type="entry name" value="Snf7"/>
    <property type="match status" value="1"/>
</dbReference>
<evidence type="ECO:0000256" key="3">
    <source>
        <dbReference type="SAM" id="MobiDB-lite"/>
    </source>
</evidence>
<dbReference type="GO" id="GO:0005643">
    <property type="term" value="C:nuclear pore"/>
    <property type="evidence" value="ECO:0007669"/>
    <property type="project" value="UniProtKB-ARBA"/>
</dbReference>
<dbReference type="GO" id="GO:0039702">
    <property type="term" value="P:viral budding via host ESCRT complex"/>
    <property type="evidence" value="ECO:0007669"/>
    <property type="project" value="UniProtKB-ARBA"/>
</dbReference>
<dbReference type="CTD" id="5119"/>
<dbReference type="GO" id="GO:0000776">
    <property type="term" value="C:kinetochore"/>
    <property type="evidence" value="ECO:0007669"/>
    <property type="project" value="UniProtKB-ARBA"/>
</dbReference>
<dbReference type="GO" id="GO:0031468">
    <property type="term" value="P:nuclear membrane reassembly"/>
    <property type="evidence" value="ECO:0007669"/>
    <property type="project" value="UniProtKB-ARBA"/>
</dbReference>
<evidence type="ECO:0000256" key="2">
    <source>
        <dbReference type="SAM" id="Coils"/>
    </source>
</evidence>
<evidence type="ECO:0000313" key="5">
    <source>
        <dbReference type="RefSeq" id="XP_032140635.1"/>
    </source>
</evidence>
<dbReference type="InterPro" id="IPR005024">
    <property type="entry name" value="Snf7_fam"/>
</dbReference>